<sequence length="220" mass="26024">MLSEKILSYHFQLKPSGHLPSGIEWLLPYENKETRRCMTLFYDRYYNDERKRIFILGINPGRFGAGITGIPFTDPIRLESLGIENSFRKLQELSSVFIYDMIKDQGGPKIFYSTYYIASLSPLGFVKDGKNYNYYDERALTEAVRPFIIRNLETQIKFGADLSKVYCLGQGKNYEFLKQLNQEHKWWKEVIPLPHPRWIMQYKLKKKDVYLTMYKDLLNG</sequence>
<dbReference type="InterPro" id="IPR032579">
    <property type="entry name" value="Phe_SMUG2-like"/>
</dbReference>
<dbReference type="InterPro" id="IPR005122">
    <property type="entry name" value="Uracil-DNA_glycosylase-like"/>
</dbReference>
<dbReference type="AlphaFoldDB" id="A0A9D7SQT3"/>
<evidence type="ECO:0000259" key="1">
    <source>
        <dbReference type="Pfam" id="PF03167"/>
    </source>
</evidence>
<gene>
    <name evidence="2" type="ORF">IPP15_02880</name>
</gene>
<dbReference type="Gene3D" id="3.40.470.10">
    <property type="entry name" value="Uracil-DNA glycosylase-like domain"/>
    <property type="match status" value="1"/>
</dbReference>
<dbReference type="EMBL" id="JADKGY010000001">
    <property type="protein sequence ID" value="MBK9981362.1"/>
    <property type="molecule type" value="Genomic_DNA"/>
</dbReference>
<dbReference type="Proteomes" id="UP000808337">
    <property type="component" value="Unassembled WGS sequence"/>
</dbReference>
<evidence type="ECO:0000313" key="3">
    <source>
        <dbReference type="Proteomes" id="UP000808337"/>
    </source>
</evidence>
<dbReference type="CDD" id="cd19375">
    <property type="entry name" value="UDG-F3-like_SMUG2"/>
    <property type="match status" value="1"/>
</dbReference>
<name>A0A9D7SQT3_9BACT</name>
<organism evidence="2 3">
    <name type="scientific">Candidatus Opimibacter skivensis</name>
    <dbReference type="NCBI Taxonomy" id="2982028"/>
    <lineage>
        <taxon>Bacteria</taxon>
        <taxon>Pseudomonadati</taxon>
        <taxon>Bacteroidota</taxon>
        <taxon>Saprospiria</taxon>
        <taxon>Saprospirales</taxon>
        <taxon>Saprospiraceae</taxon>
        <taxon>Candidatus Opimibacter</taxon>
    </lineage>
</organism>
<dbReference type="InterPro" id="IPR036895">
    <property type="entry name" value="Uracil-DNA_glycosylase-like_sf"/>
</dbReference>
<protein>
    <submittedName>
        <fullName evidence="2">DUF4918 family protein</fullName>
    </submittedName>
</protein>
<reference evidence="2 3" key="1">
    <citation type="submission" date="2020-10" db="EMBL/GenBank/DDBJ databases">
        <title>Connecting structure to function with the recovery of over 1000 high-quality activated sludge metagenome-assembled genomes encoding full-length rRNA genes using long-read sequencing.</title>
        <authorList>
            <person name="Singleton C.M."/>
            <person name="Petriglieri F."/>
            <person name="Kristensen J.M."/>
            <person name="Kirkegaard R.H."/>
            <person name="Michaelsen T.Y."/>
            <person name="Andersen M.H."/>
            <person name="Karst S.M."/>
            <person name="Dueholm M.S."/>
            <person name="Nielsen P.H."/>
            <person name="Albertsen M."/>
        </authorList>
    </citation>
    <scope>NUCLEOTIDE SEQUENCE [LARGE SCALE GENOMIC DNA]</scope>
    <source>
        <strain evidence="2">Ribe_18-Q3-R11-54_MAXAC.273</strain>
    </source>
</reference>
<evidence type="ECO:0000313" key="2">
    <source>
        <dbReference type="EMBL" id="MBK9981362.1"/>
    </source>
</evidence>
<comment type="caution">
    <text evidence="2">The sequence shown here is derived from an EMBL/GenBank/DDBJ whole genome shotgun (WGS) entry which is preliminary data.</text>
</comment>
<proteinExistence type="predicted"/>
<dbReference type="Pfam" id="PF03167">
    <property type="entry name" value="UDG"/>
    <property type="match status" value="1"/>
</dbReference>
<dbReference type="SUPFAM" id="SSF52141">
    <property type="entry name" value="Uracil-DNA glycosylase-like"/>
    <property type="match status" value="1"/>
</dbReference>
<accession>A0A9D7SQT3</accession>
<feature type="domain" description="Uracil-DNA glycosylase-like" evidence="1">
    <location>
        <begin position="45"/>
        <end position="217"/>
    </location>
</feature>